<dbReference type="CDD" id="cd06259">
    <property type="entry name" value="YdcF-like"/>
    <property type="match status" value="1"/>
</dbReference>
<dbReference type="AlphaFoldDB" id="A0A660E2S1"/>
<keyword evidence="1" id="KW-0472">Membrane</keyword>
<organism evidence="3 4">
    <name type="scientific">Lactiplantibacillus mudanjiangensis</name>
    <dbReference type="NCBI Taxonomy" id="1296538"/>
    <lineage>
        <taxon>Bacteria</taxon>
        <taxon>Bacillati</taxon>
        <taxon>Bacillota</taxon>
        <taxon>Bacilli</taxon>
        <taxon>Lactobacillales</taxon>
        <taxon>Lactobacillaceae</taxon>
        <taxon>Lactiplantibacillus</taxon>
    </lineage>
</organism>
<name>A0A660E2S1_9LACO</name>
<dbReference type="Proteomes" id="UP000289996">
    <property type="component" value="Unassembled WGS sequence"/>
</dbReference>
<evidence type="ECO:0000313" key="3">
    <source>
        <dbReference type="EMBL" id="VDG27206.1"/>
    </source>
</evidence>
<dbReference type="Pfam" id="PF02698">
    <property type="entry name" value="DUF218"/>
    <property type="match status" value="1"/>
</dbReference>
<dbReference type="PANTHER" id="PTHR30336:SF18">
    <property type="entry name" value="MEMBRANE PROTEIN"/>
    <property type="match status" value="1"/>
</dbReference>
<reference evidence="3 4" key="1">
    <citation type="submission" date="2018-11" db="EMBL/GenBank/DDBJ databases">
        <authorList>
            <person name="Wuyts S."/>
        </authorList>
    </citation>
    <scope>NUCLEOTIDE SEQUENCE [LARGE SCALE GENOMIC DNA]</scope>
    <source>
        <strain evidence="3">Lactobacillus mudanjiangensis AMBF249</strain>
    </source>
</reference>
<proteinExistence type="predicted"/>
<evidence type="ECO:0000259" key="2">
    <source>
        <dbReference type="Pfam" id="PF02698"/>
    </source>
</evidence>
<feature type="transmembrane region" description="Helical" evidence="1">
    <location>
        <begin position="336"/>
        <end position="355"/>
    </location>
</feature>
<dbReference type="GO" id="GO:0005886">
    <property type="term" value="C:plasma membrane"/>
    <property type="evidence" value="ECO:0007669"/>
    <property type="project" value="TreeGrafter"/>
</dbReference>
<feature type="transmembrane region" description="Helical" evidence="1">
    <location>
        <begin position="69"/>
        <end position="97"/>
    </location>
</feature>
<feature type="transmembrane region" description="Helical" evidence="1">
    <location>
        <begin position="43"/>
        <end position="63"/>
    </location>
</feature>
<gene>
    <name evidence="3" type="ORF">MUDAN_MDHGFNIF_02140</name>
</gene>
<dbReference type="GO" id="GO:0000270">
    <property type="term" value="P:peptidoglycan metabolic process"/>
    <property type="evidence" value="ECO:0007669"/>
    <property type="project" value="TreeGrafter"/>
</dbReference>
<feature type="transmembrane region" description="Helical" evidence="1">
    <location>
        <begin position="109"/>
        <end position="131"/>
    </location>
</feature>
<protein>
    <submittedName>
        <fullName evidence="3">Integral membrane protein [Lactobacillus plantarum JDM1]</fullName>
    </submittedName>
</protein>
<keyword evidence="1" id="KW-0812">Transmembrane</keyword>
<dbReference type="GO" id="GO:0043164">
    <property type="term" value="P:Gram-negative-bacterium-type cell wall biogenesis"/>
    <property type="evidence" value="ECO:0007669"/>
    <property type="project" value="TreeGrafter"/>
</dbReference>
<evidence type="ECO:0000256" key="1">
    <source>
        <dbReference type="SAM" id="Phobius"/>
    </source>
</evidence>
<keyword evidence="1" id="KW-1133">Transmembrane helix</keyword>
<keyword evidence="4" id="KW-1185">Reference proteome</keyword>
<dbReference type="EMBL" id="UYIG01000002">
    <property type="protein sequence ID" value="VDG27206.1"/>
    <property type="molecule type" value="Genomic_DNA"/>
</dbReference>
<feature type="domain" description="DUF218" evidence="2">
    <location>
        <begin position="179"/>
        <end position="329"/>
    </location>
</feature>
<sequence length="362" mass="41044">MVSNTAVWVPIPAVAYWAWLLPLVLGIIFGWRYQHDKVRLGNGIWFSSFFYSFLAVLAMTILGTNNHPLIIVSVALFVLILMVIGTIFVLQAFLLLWNGWLMWRRESHTIANMLTLFLGIAILVLPILAGILSSHVPTTVRYVMTVFPNLVIFYVAFWFYNYLTMLVLYQFNRPRYRQDYIIVLGAGLLNGDQVSPLLAQRIQRGLQFYQQQQRKTGHAAIMIFSGGQGGDETIPEGQAMLAYAIQHGLPATNGWAETKSTTTLENMQFSKRLIDQGSIAQPRVIFVTNNYHSFRAGRFAKQAGLNADGIGARTAHFFLPDAIIREYIAIFMQHKWWHAAAMVGMIVLTFLMAWLDLYNGTL</sequence>
<evidence type="ECO:0000313" key="4">
    <source>
        <dbReference type="Proteomes" id="UP000289996"/>
    </source>
</evidence>
<dbReference type="Gene3D" id="3.40.50.620">
    <property type="entry name" value="HUPs"/>
    <property type="match status" value="1"/>
</dbReference>
<feature type="transmembrane region" description="Helical" evidence="1">
    <location>
        <begin position="151"/>
        <end position="169"/>
    </location>
</feature>
<dbReference type="InterPro" id="IPR051599">
    <property type="entry name" value="Cell_Envelope_Assoc"/>
</dbReference>
<dbReference type="InterPro" id="IPR003848">
    <property type="entry name" value="DUF218"/>
</dbReference>
<dbReference type="PANTHER" id="PTHR30336">
    <property type="entry name" value="INNER MEMBRANE PROTEIN, PROBABLE PERMEASE"/>
    <property type="match status" value="1"/>
</dbReference>
<accession>A0A660E2S1</accession>
<dbReference type="InterPro" id="IPR014729">
    <property type="entry name" value="Rossmann-like_a/b/a_fold"/>
</dbReference>
<feature type="transmembrane region" description="Helical" evidence="1">
    <location>
        <begin position="6"/>
        <end position="31"/>
    </location>
</feature>